<dbReference type="Gene3D" id="3.40.50.720">
    <property type="entry name" value="NAD(P)-binding Rossmann-like Domain"/>
    <property type="match status" value="1"/>
</dbReference>
<dbReference type="InterPro" id="IPR036291">
    <property type="entry name" value="NAD(P)-bd_dom_sf"/>
</dbReference>
<dbReference type="GO" id="GO:0016491">
    <property type="term" value="F:oxidoreductase activity"/>
    <property type="evidence" value="ECO:0007669"/>
    <property type="project" value="UniProtKB-KW"/>
</dbReference>
<evidence type="ECO:0000313" key="7">
    <source>
        <dbReference type="EMBL" id="PDQ18390.1"/>
    </source>
</evidence>
<keyword evidence="5" id="KW-0560">Oxidoreductase</keyword>
<dbReference type="PANTHER" id="PTHR43161:SF9">
    <property type="entry name" value="SORBITOL DEHYDROGENASE"/>
    <property type="match status" value="1"/>
</dbReference>
<dbReference type="CDD" id="cd08232">
    <property type="entry name" value="idonate-5-DH"/>
    <property type="match status" value="1"/>
</dbReference>
<dbReference type="SMART" id="SM00829">
    <property type="entry name" value="PKS_ER"/>
    <property type="match status" value="1"/>
</dbReference>
<sequence>MTGTVIAATLFSPEDLRMVERPLEPLVSGMVRVRFGAGGICGSDLHYFRHARTGDFVVTSPLVLGHEVAGEIVEINAAASGLAIGDRVAVNPSRWCGHCARCAEGRANLCENIYFMGSASRTPHMQGGFASVFDATPAQCVKVPQHVSYQAAALAEPLAVSLHAVARAGAIADRNVILFGAGPIGLLTMLAARFKGCGGITVADIAAAPLAFATRLGADQTIDLSGGDAELKALAADRPFDIALEISGTAAGLTAAIASVRRGGVVVQVGNLPGGQIPVPGNAVMAKEIDLKGSFRFGAEFNHAVALIVDGEVEVLKLVTAERVLSSAPEAFRLAADRSQSVKVVLTAE</sequence>
<evidence type="ECO:0000256" key="4">
    <source>
        <dbReference type="ARBA" id="ARBA00022833"/>
    </source>
</evidence>
<comment type="similarity">
    <text evidence="2">Belongs to the zinc-containing alcohol dehydrogenase family.</text>
</comment>
<dbReference type="Gene3D" id="3.90.180.10">
    <property type="entry name" value="Medium-chain alcohol dehydrogenases, catalytic domain"/>
    <property type="match status" value="1"/>
</dbReference>
<organism evidence="7 8">
    <name type="scientific">Mesorhizobium sanjuanii</name>
    <dbReference type="NCBI Taxonomy" id="2037900"/>
    <lineage>
        <taxon>Bacteria</taxon>
        <taxon>Pseudomonadati</taxon>
        <taxon>Pseudomonadota</taxon>
        <taxon>Alphaproteobacteria</taxon>
        <taxon>Hyphomicrobiales</taxon>
        <taxon>Phyllobacteriaceae</taxon>
        <taxon>Mesorhizobium</taxon>
    </lineage>
</organism>
<accession>A0A2A6F8U6</accession>
<evidence type="ECO:0000256" key="1">
    <source>
        <dbReference type="ARBA" id="ARBA00001947"/>
    </source>
</evidence>
<reference evidence="7 8" key="1">
    <citation type="submission" date="2017-09" db="EMBL/GenBank/DDBJ databases">
        <title>Mesorhizobum sanjuanii sp. nov. isolated from nodules of Lotus tenuis in saline-alkaline lowlands of Flooding Pampa.</title>
        <authorList>
            <person name="Sannazzaro A.I."/>
            <person name="Torres Tejerizo G.A."/>
            <person name="Fontana F."/>
            <person name="Cumpa Velazquez L.M."/>
            <person name="Hansen L."/>
            <person name="Pistorio M."/>
            <person name="Estrella M.J."/>
        </authorList>
    </citation>
    <scope>NUCLEOTIDE SEQUENCE [LARGE SCALE GENOMIC DNA]</scope>
    <source>
        <strain evidence="7 8">BSA136</strain>
    </source>
</reference>
<dbReference type="Proteomes" id="UP000219182">
    <property type="component" value="Unassembled WGS sequence"/>
</dbReference>
<evidence type="ECO:0000256" key="5">
    <source>
        <dbReference type="ARBA" id="ARBA00023002"/>
    </source>
</evidence>
<comment type="caution">
    <text evidence="7">The sequence shown here is derived from an EMBL/GenBank/DDBJ whole genome shotgun (WGS) entry which is preliminary data.</text>
</comment>
<dbReference type="Pfam" id="PF00107">
    <property type="entry name" value="ADH_zinc_N"/>
    <property type="match status" value="1"/>
</dbReference>
<dbReference type="Pfam" id="PF08240">
    <property type="entry name" value="ADH_N"/>
    <property type="match status" value="1"/>
</dbReference>
<name>A0A2A6F8U6_9HYPH</name>
<gene>
    <name evidence="7" type="ORF">CN311_24940</name>
</gene>
<dbReference type="EMBL" id="NWQG01000188">
    <property type="protein sequence ID" value="PDQ18390.1"/>
    <property type="molecule type" value="Genomic_DNA"/>
</dbReference>
<evidence type="ECO:0000256" key="3">
    <source>
        <dbReference type="ARBA" id="ARBA00022723"/>
    </source>
</evidence>
<comment type="cofactor">
    <cofactor evidence="1">
        <name>Zn(2+)</name>
        <dbReference type="ChEBI" id="CHEBI:29105"/>
    </cofactor>
</comment>
<dbReference type="InterPro" id="IPR013149">
    <property type="entry name" value="ADH-like_C"/>
</dbReference>
<dbReference type="GO" id="GO:0046872">
    <property type="term" value="F:metal ion binding"/>
    <property type="evidence" value="ECO:0007669"/>
    <property type="project" value="UniProtKB-KW"/>
</dbReference>
<dbReference type="SUPFAM" id="SSF51735">
    <property type="entry name" value="NAD(P)-binding Rossmann-fold domains"/>
    <property type="match status" value="1"/>
</dbReference>
<evidence type="ECO:0000256" key="2">
    <source>
        <dbReference type="ARBA" id="ARBA00008072"/>
    </source>
</evidence>
<dbReference type="InterPro" id="IPR013154">
    <property type="entry name" value="ADH-like_N"/>
</dbReference>
<proteinExistence type="inferred from homology"/>
<dbReference type="SUPFAM" id="SSF50129">
    <property type="entry name" value="GroES-like"/>
    <property type="match status" value="1"/>
</dbReference>
<keyword evidence="4" id="KW-0862">Zinc</keyword>
<dbReference type="RefSeq" id="WP_097576331.1">
    <property type="nucleotide sequence ID" value="NZ_NWQG01000188.1"/>
</dbReference>
<evidence type="ECO:0000313" key="8">
    <source>
        <dbReference type="Proteomes" id="UP000219182"/>
    </source>
</evidence>
<dbReference type="InterPro" id="IPR020843">
    <property type="entry name" value="ER"/>
</dbReference>
<keyword evidence="3" id="KW-0479">Metal-binding</keyword>
<dbReference type="InterPro" id="IPR011032">
    <property type="entry name" value="GroES-like_sf"/>
</dbReference>
<feature type="domain" description="Enoyl reductase (ER)" evidence="6">
    <location>
        <begin position="11"/>
        <end position="346"/>
    </location>
</feature>
<protein>
    <submittedName>
        <fullName evidence="7">L-idonate 5-dehydrogenase</fullName>
    </submittedName>
</protein>
<evidence type="ECO:0000259" key="6">
    <source>
        <dbReference type="SMART" id="SM00829"/>
    </source>
</evidence>
<dbReference type="AlphaFoldDB" id="A0A2A6F8U6"/>
<keyword evidence="8" id="KW-1185">Reference proteome</keyword>
<dbReference type="PANTHER" id="PTHR43161">
    <property type="entry name" value="SORBITOL DEHYDROGENASE"/>
    <property type="match status" value="1"/>
</dbReference>